<keyword evidence="1" id="KW-0472">Membrane</keyword>
<name>A0A417XXV6_9ACTN</name>
<proteinExistence type="predicted"/>
<dbReference type="EMBL" id="QXGH01000026">
    <property type="protein sequence ID" value="RHW25165.1"/>
    <property type="molecule type" value="Genomic_DNA"/>
</dbReference>
<dbReference type="AlphaFoldDB" id="A0A417XXV6"/>
<evidence type="ECO:0000313" key="2">
    <source>
        <dbReference type="EMBL" id="RHW25165.1"/>
    </source>
</evidence>
<evidence type="ECO:0000313" key="3">
    <source>
        <dbReference type="Proteomes" id="UP000283644"/>
    </source>
</evidence>
<evidence type="ECO:0000256" key="1">
    <source>
        <dbReference type="SAM" id="Phobius"/>
    </source>
</evidence>
<reference evidence="2 3" key="1">
    <citation type="submission" date="2018-09" db="EMBL/GenBank/DDBJ databases">
        <title>Genome sequencing of Nocardioides immobilis CCTCC AB 2017083 for comparison to Nocardioides silvaticus.</title>
        <authorList>
            <person name="Li C."/>
            <person name="Wang G."/>
        </authorList>
    </citation>
    <scope>NUCLEOTIDE SEQUENCE [LARGE SCALE GENOMIC DNA]</scope>
    <source>
        <strain evidence="2 3">CCTCC AB 2017083</strain>
    </source>
</reference>
<feature type="transmembrane region" description="Helical" evidence="1">
    <location>
        <begin position="23"/>
        <end position="47"/>
    </location>
</feature>
<dbReference type="OrthoDB" id="3790820at2"/>
<comment type="caution">
    <text evidence="2">The sequence shown here is derived from an EMBL/GenBank/DDBJ whole genome shotgun (WGS) entry which is preliminary data.</text>
</comment>
<dbReference type="RefSeq" id="WP_118927213.1">
    <property type="nucleotide sequence ID" value="NZ_QXGH01000026.1"/>
</dbReference>
<keyword evidence="3" id="KW-1185">Reference proteome</keyword>
<keyword evidence="1" id="KW-0812">Transmembrane</keyword>
<organism evidence="2 3">
    <name type="scientific">Nocardioides immobilis</name>
    <dbReference type="NCBI Taxonomy" id="2049295"/>
    <lineage>
        <taxon>Bacteria</taxon>
        <taxon>Bacillati</taxon>
        <taxon>Actinomycetota</taxon>
        <taxon>Actinomycetes</taxon>
        <taxon>Propionibacteriales</taxon>
        <taxon>Nocardioidaceae</taxon>
        <taxon>Nocardioides</taxon>
    </lineage>
</organism>
<dbReference type="Proteomes" id="UP000283644">
    <property type="component" value="Unassembled WGS sequence"/>
</dbReference>
<protein>
    <recommendedName>
        <fullName evidence="4">DUF2567 domain-containing protein</fullName>
    </recommendedName>
</protein>
<accession>A0A417XXV6</accession>
<keyword evidence="1" id="KW-1133">Transmembrane helix</keyword>
<evidence type="ECO:0008006" key="4">
    <source>
        <dbReference type="Google" id="ProtNLM"/>
    </source>
</evidence>
<feature type="transmembrane region" description="Helical" evidence="1">
    <location>
        <begin position="84"/>
        <end position="103"/>
    </location>
</feature>
<gene>
    <name evidence="2" type="ORF">D0Z08_20955</name>
</gene>
<feature type="transmembrane region" description="Helical" evidence="1">
    <location>
        <begin position="166"/>
        <end position="187"/>
    </location>
</feature>
<feature type="transmembrane region" description="Helical" evidence="1">
    <location>
        <begin position="110"/>
        <end position="130"/>
    </location>
</feature>
<sequence length="221" mass="23329">MIEQDTLPPPAPADERRPLPWRAIAVVVVAVIAGSAALGALGGWLWYRWWGPPNTGAIVDLGYGPTWYDLSSDAGLTHQFDGPAQYAVIGLGLGIVLGVLAAVLGRRQALAAMAALVVGGALAAYLSWAVGTAMSPPDPERYATEANLCTKGPCEEYPAAIEVSGWTPFLCWPIGALGGFCAAIAVMSFTGEVRRQQVDQQQAGNWLEPVKSDRSEQSPLL</sequence>